<dbReference type="GeneID" id="19302826"/>
<dbReference type="Pfam" id="PF03171">
    <property type="entry name" value="2OG-FeII_Oxy"/>
    <property type="match status" value="1"/>
</dbReference>
<dbReference type="RefSeq" id="XP_007871031.1">
    <property type="nucleotide sequence ID" value="XM_007872840.1"/>
</dbReference>
<dbReference type="InterPro" id="IPR026992">
    <property type="entry name" value="DIOX_N"/>
</dbReference>
<dbReference type="KEGG" id="gtr:GLOTRDRAFT_133865"/>
<name>S7PT59_GLOTA</name>
<dbReference type="Gene3D" id="2.60.120.330">
    <property type="entry name" value="B-lactam Antibiotic, Isopenicillin N Synthase, Chain"/>
    <property type="match status" value="1"/>
</dbReference>
<dbReference type="OMA" id="KYYPRTE"/>
<dbReference type="PANTHER" id="PTHR47990">
    <property type="entry name" value="2-OXOGLUTARATE (2OG) AND FE(II)-DEPENDENT OXYGENASE SUPERFAMILY PROTEIN-RELATED"/>
    <property type="match status" value="1"/>
</dbReference>
<evidence type="ECO:0000259" key="2">
    <source>
        <dbReference type="Pfam" id="PF14226"/>
    </source>
</evidence>
<gene>
    <name evidence="3" type="ORF">GLOTRDRAFT_133865</name>
</gene>
<dbReference type="HOGENOM" id="CLU_010119_10_0_1"/>
<dbReference type="Pfam" id="PF14226">
    <property type="entry name" value="DIOX_N"/>
    <property type="match status" value="1"/>
</dbReference>
<dbReference type="PRINTS" id="PR00682">
    <property type="entry name" value="IPNSYNTHASE"/>
</dbReference>
<dbReference type="AlphaFoldDB" id="S7PT59"/>
<dbReference type="SUPFAM" id="SSF51197">
    <property type="entry name" value="Clavaminate synthase-like"/>
    <property type="match status" value="1"/>
</dbReference>
<evidence type="ECO:0000259" key="1">
    <source>
        <dbReference type="Pfam" id="PF03171"/>
    </source>
</evidence>
<dbReference type="InterPro" id="IPR027443">
    <property type="entry name" value="IPNS-like_sf"/>
</dbReference>
<feature type="domain" description="Isopenicillin N synthase-like Fe(2+) 2OG dioxygenase" evidence="1">
    <location>
        <begin position="216"/>
        <end position="297"/>
    </location>
</feature>
<reference evidence="3 4" key="1">
    <citation type="journal article" date="2012" name="Science">
        <title>The Paleozoic origin of enzymatic lignin decomposition reconstructed from 31 fungal genomes.</title>
        <authorList>
            <person name="Floudas D."/>
            <person name="Binder M."/>
            <person name="Riley R."/>
            <person name="Barry K."/>
            <person name="Blanchette R.A."/>
            <person name="Henrissat B."/>
            <person name="Martinez A.T."/>
            <person name="Otillar R."/>
            <person name="Spatafora J.W."/>
            <person name="Yadav J.S."/>
            <person name="Aerts A."/>
            <person name="Benoit I."/>
            <person name="Boyd A."/>
            <person name="Carlson A."/>
            <person name="Copeland A."/>
            <person name="Coutinho P.M."/>
            <person name="de Vries R.P."/>
            <person name="Ferreira P."/>
            <person name="Findley K."/>
            <person name="Foster B."/>
            <person name="Gaskell J."/>
            <person name="Glotzer D."/>
            <person name="Gorecki P."/>
            <person name="Heitman J."/>
            <person name="Hesse C."/>
            <person name="Hori C."/>
            <person name="Igarashi K."/>
            <person name="Jurgens J.A."/>
            <person name="Kallen N."/>
            <person name="Kersten P."/>
            <person name="Kohler A."/>
            <person name="Kuees U."/>
            <person name="Kumar T.K.A."/>
            <person name="Kuo A."/>
            <person name="LaButti K."/>
            <person name="Larrondo L.F."/>
            <person name="Lindquist E."/>
            <person name="Ling A."/>
            <person name="Lombard V."/>
            <person name="Lucas S."/>
            <person name="Lundell T."/>
            <person name="Martin R."/>
            <person name="McLaughlin D.J."/>
            <person name="Morgenstern I."/>
            <person name="Morin E."/>
            <person name="Murat C."/>
            <person name="Nagy L.G."/>
            <person name="Nolan M."/>
            <person name="Ohm R.A."/>
            <person name="Patyshakuliyeva A."/>
            <person name="Rokas A."/>
            <person name="Ruiz-Duenas F.J."/>
            <person name="Sabat G."/>
            <person name="Salamov A."/>
            <person name="Samejima M."/>
            <person name="Schmutz J."/>
            <person name="Slot J.C."/>
            <person name="St John F."/>
            <person name="Stenlid J."/>
            <person name="Sun H."/>
            <person name="Sun S."/>
            <person name="Syed K."/>
            <person name="Tsang A."/>
            <person name="Wiebenga A."/>
            <person name="Young D."/>
            <person name="Pisabarro A."/>
            <person name="Eastwood D.C."/>
            <person name="Martin F."/>
            <person name="Cullen D."/>
            <person name="Grigoriev I.V."/>
            <person name="Hibbett D.S."/>
        </authorList>
    </citation>
    <scope>NUCLEOTIDE SEQUENCE [LARGE SCALE GENOMIC DNA]</scope>
    <source>
        <strain evidence="3 4">ATCC 11539</strain>
    </source>
</reference>
<sequence>MPSRTLPPVTPYIPAPEAAEELDYADLPVIDLSTAATAEGLKEQATVARDAMRNKGFFYAINHGYTPLQRMFDVANIPFEDVPREEKQTYAGNIKATGSYLGYKLRNYWHIENGVHDQLEHYNLNGDVDRRQHPQALRPLLPEIEEFAKHCHFSVLHPILRLLAVGLEMPEETLVNSHTYGTVKNESYVSFDVLTPLSNDESSWPRSEDEEEKTNNVWLKGHTDFGSITILWSQPVVALQILSPSGRWQWVNHIDNALVINAGDALEFLTGGFYKATIHRVVQPPPSQRGYTRLGVFYFAMPNGDVVLEPMVKESRALQREKGHLERRFEEGKAPIMESWRRARTSAYGKSELKKSDDGADVEIINGVTVKHYN</sequence>
<feature type="domain" description="Non-haem dioxygenase N-terminal" evidence="2">
    <location>
        <begin position="27"/>
        <end position="131"/>
    </location>
</feature>
<organism evidence="3 4">
    <name type="scientific">Gloeophyllum trabeum (strain ATCC 11539 / FP-39264 / Madison 617)</name>
    <name type="common">Brown rot fungus</name>
    <dbReference type="NCBI Taxonomy" id="670483"/>
    <lineage>
        <taxon>Eukaryota</taxon>
        <taxon>Fungi</taxon>
        <taxon>Dikarya</taxon>
        <taxon>Basidiomycota</taxon>
        <taxon>Agaricomycotina</taxon>
        <taxon>Agaricomycetes</taxon>
        <taxon>Gloeophyllales</taxon>
        <taxon>Gloeophyllaceae</taxon>
        <taxon>Gloeophyllum</taxon>
    </lineage>
</organism>
<dbReference type="InterPro" id="IPR050231">
    <property type="entry name" value="Iron_ascorbate_oxido_reductase"/>
</dbReference>
<protein>
    <submittedName>
        <fullName evidence="3">Clavaminate synthase-like protein</fullName>
    </submittedName>
</protein>
<dbReference type="OrthoDB" id="406156at2759"/>
<evidence type="ECO:0000313" key="4">
    <source>
        <dbReference type="Proteomes" id="UP000030669"/>
    </source>
</evidence>
<keyword evidence="4" id="KW-1185">Reference proteome</keyword>
<dbReference type="EMBL" id="KB469315">
    <property type="protein sequence ID" value="EPQ50492.1"/>
    <property type="molecule type" value="Genomic_DNA"/>
</dbReference>
<accession>S7PT59</accession>
<dbReference type="eggNOG" id="KOG0143">
    <property type="taxonomic scope" value="Eukaryota"/>
</dbReference>
<evidence type="ECO:0000313" key="3">
    <source>
        <dbReference type="EMBL" id="EPQ50492.1"/>
    </source>
</evidence>
<dbReference type="InterPro" id="IPR044861">
    <property type="entry name" value="IPNS-like_FE2OG_OXY"/>
</dbReference>
<dbReference type="Proteomes" id="UP000030669">
    <property type="component" value="Unassembled WGS sequence"/>
</dbReference>
<proteinExistence type="predicted"/>